<dbReference type="NCBIfam" id="TIGR03018">
    <property type="entry name" value="pepcterm_TyrKin"/>
    <property type="match status" value="1"/>
</dbReference>
<evidence type="ECO:0000313" key="8">
    <source>
        <dbReference type="EMBL" id="MBN8744720.1"/>
    </source>
</evidence>
<dbReference type="PANTHER" id="PTHR32309">
    <property type="entry name" value="TYROSINE-PROTEIN KINASE"/>
    <property type="match status" value="1"/>
</dbReference>
<dbReference type="SUPFAM" id="SSF52540">
    <property type="entry name" value="P-loop containing nucleoside triphosphate hydrolases"/>
    <property type="match status" value="1"/>
</dbReference>
<accession>A0A8I1MVV5</accession>
<dbReference type="InterPro" id="IPR025669">
    <property type="entry name" value="AAA_dom"/>
</dbReference>
<dbReference type="Gene3D" id="3.40.50.300">
    <property type="entry name" value="P-loop containing nucleotide triphosphate hydrolases"/>
    <property type="match status" value="1"/>
</dbReference>
<keyword evidence="1" id="KW-0808">Transferase</keyword>
<sequence length="316" mass="33709">MSTIEQAVKRLEELRSAGVDVLWKPESAAEVAPTAPSPSPFATAPAGAAITQPHTAPTQPTEAAKHTAKPQDMGTRSKQVEIDLNKLAAQGYIVPHATRSLLVDEFRVVKRPLLANVTGAASAKIDRPNLIMVTSSLPGEGKTFVAANLAMSIAAELNHTVLLVDADPSRSSLLERLGIPPAQGLIDKLLNPELDLSDLILATNVPKLALLPVGTPNAQATELFASATMDLLLEEMAHRYRDRVIILDAPPLLPSAEARALSLHAGQILFVVQAGRTHQGTVQQSLSLLQDHPMVFTLLNQSRGPKAGSPYGYYAY</sequence>
<organism evidence="8 9">
    <name type="scientific">Thiomonas arsenitoxydans (strain DSM 22701 / CIP 110005 / 3As)</name>
    <dbReference type="NCBI Taxonomy" id="426114"/>
    <lineage>
        <taxon>Bacteria</taxon>
        <taxon>Pseudomonadati</taxon>
        <taxon>Pseudomonadota</taxon>
        <taxon>Betaproteobacteria</taxon>
        <taxon>Burkholderiales</taxon>
        <taxon>Thiomonas</taxon>
    </lineage>
</organism>
<dbReference type="Proteomes" id="UP000664800">
    <property type="component" value="Unassembled WGS sequence"/>
</dbReference>
<evidence type="ECO:0000256" key="5">
    <source>
        <dbReference type="ARBA" id="ARBA00023137"/>
    </source>
</evidence>
<feature type="compositionally biased region" description="Polar residues" evidence="6">
    <location>
        <begin position="52"/>
        <end position="61"/>
    </location>
</feature>
<feature type="region of interest" description="Disordered" evidence="6">
    <location>
        <begin position="30"/>
        <end position="76"/>
    </location>
</feature>
<evidence type="ECO:0000256" key="6">
    <source>
        <dbReference type="SAM" id="MobiDB-lite"/>
    </source>
</evidence>
<evidence type="ECO:0000256" key="4">
    <source>
        <dbReference type="ARBA" id="ARBA00022840"/>
    </source>
</evidence>
<dbReference type="InterPro" id="IPR027417">
    <property type="entry name" value="P-loop_NTPase"/>
</dbReference>
<name>A0A8I1MVV5_THIA3</name>
<dbReference type="CDD" id="cd05387">
    <property type="entry name" value="BY-kinase"/>
    <property type="match status" value="1"/>
</dbReference>
<keyword evidence="3" id="KW-0418">Kinase</keyword>
<protein>
    <submittedName>
        <fullName evidence="8">AAA family ATPase</fullName>
    </submittedName>
</protein>
<proteinExistence type="predicted"/>
<keyword evidence="5" id="KW-0829">Tyrosine-protein kinase</keyword>
<comment type="caution">
    <text evidence="8">The sequence shown here is derived from an EMBL/GenBank/DDBJ whole genome shotgun (WGS) entry which is preliminary data.</text>
</comment>
<dbReference type="AlphaFoldDB" id="A0A8I1MVV5"/>
<keyword evidence="2" id="KW-0547">Nucleotide-binding</keyword>
<dbReference type="EMBL" id="JAFKMR010000020">
    <property type="protein sequence ID" value="MBN8744720.1"/>
    <property type="molecule type" value="Genomic_DNA"/>
</dbReference>
<dbReference type="RefSeq" id="WP_276730691.1">
    <property type="nucleotide sequence ID" value="NZ_JAFKMR010000020.1"/>
</dbReference>
<dbReference type="InterPro" id="IPR005702">
    <property type="entry name" value="Wzc-like_C"/>
</dbReference>
<evidence type="ECO:0000256" key="1">
    <source>
        <dbReference type="ARBA" id="ARBA00022679"/>
    </source>
</evidence>
<evidence type="ECO:0000259" key="7">
    <source>
        <dbReference type="Pfam" id="PF13614"/>
    </source>
</evidence>
<reference evidence="8" key="1">
    <citation type="submission" date="2021-02" db="EMBL/GenBank/DDBJ databases">
        <title>Thiocyanate and organic carbon inputs drive convergent selection for specific autotrophic Afipia and Thiobacillus strains within complex microbiomes.</title>
        <authorList>
            <person name="Huddy R.J."/>
            <person name="Sachdeva R."/>
            <person name="Kadzinga F."/>
            <person name="Kantor R.S."/>
            <person name="Harrison S.T.L."/>
            <person name="Banfield J.F."/>
        </authorList>
    </citation>
    <scope>NUCLEOTIDE SEQUENCE</scope>
    <source>
        <strain evidence="8">SCN18_13_7_16_R3_B_64_19</strain>
    </source>
</reference>
<dbReference type="Pfam" id="PF13614">
    <property type="entry name" value="AAA_31"/>
    <property type="match status" value="1"/>
</dbReference>
<feature type="compositionally biased region" description="Low complexity" evidence="6">
    <location>
        <begin position="40"/>
        <end position="49"/>
    </location>
</feature>
<dbReference type="InterPro" id="IPR050445">
    <property type="entry name" value="Bact_polysacc_biosynth/exp"/>
</dbReference>
<evidence type="ECO:0000256" key="2">
    <source>
        <dbReference type="ARBA" id="ARBA00022741"/>
    </source>
</evidence>
<keyword evidence="4" id="KW-0067">ATP-binding</keyword>
<gene>
    <name evidence="8" type="ORF">J0I24_10490</name>
</gene>
<dbReference type="PANTHER" id="PTHR32309:SF31">
    <property type="entry name" value="CAPSULAR EXOPOLYSACCHARIDE FAMILY"/>
    <property type="match status" value="1"/>
</dbReference>
<feature type="domain" description="AAA" evidence="7">
    <location>
        <begin position="131"/>
        <end position="275"/>
    </location>
</feature>
<evidence type="ECO:0000313" key="9">
    <source>
        <dbReference type="Proteomes" id="UP000664800"/>
    </source>
</evidence>
<evidence type="ECO:0000256" key="3">
    <source>
        <dbReference type="ARBA" id="ARBA00022777"/>
    </source>
</evidence>